<name>A0A538SUZ2_UNCEI</name>
<dbReference type="GO" id="GO:0006631">
    <property type="term" value="P:fatty acid metabolic process"/>
    <property type="evidence" value="ECO:0007669"/>
    <property type="project" value="InterPro"/>
</dbReference>
<feature type="compositionally biased region" description="Low complexity" evidence="6">
    <location>
        <begin position="1"/>
        <end position="14"/>
    </location>
</feature>
<dbReference type="EMBL" id="VBOS01000230">
    <property type="protein sequence ID" value="TMQ55196.1"/>
    <property type="molecule type" value="Genomic_DNA"/>
</dbReference>
<dbReference type="AlphaFoldDB" id="A0A538SUZ2"/>
<accession>A0A538SUZ2</accession>
<evidence type="ECO:0000259" key="7">
    <source>
        <dbReference type="Pfam" id="PF00725"/>
    </source>
</evidence>
<gene>
    <name evidence="9" type="ORF">E6K72_06805</name>
</gene>
<comment type="similarity">
    <text evidence="1">Belongs to the 3-hydroxyacyl-CoA dehydrogenase family.</text>
</comment>
<evidence type="ECO:0000256" key="1">
    <source>
        <dbReference type="ARBA" id="ARBA00009463"/>
    </source>
</evidence>
<dbReference type="EC" id="1.1.1.157" evidence="9"/>
<evidence type="ECO:0000313" key="10">
    <source>
        <dbReference type="Proteomes" id="UP000317716"/>
    </source>
</evidence>
<dbReference type="InterPro" id="IPR036291">
    <property type="entry name" value="NAD(P)-bd_dom_sf"/>
</dbReference>
<evidence type="ECO:0000256" key="2">
    <source>
        <dbReference type="ARBA" id="ARBA00023002"/>
    </source>
</evidence>
<dbReference type="InterPro" id="IPR006108">
    <property type="entry name" value="3HC_DH_C"/>
</dbReference>
<reference evidence="9 10" key="1">
    <citation type="journal article" date="2019" name="Nat. Microbiol.">
        <title>Mediterranean grassland soil C-N compound turnover is dependent on rainfall and depth, and is mediated by genomically divergent microorganisms.</title>
        <authorList>
            <person name="Diamond S."/>
            <person name="Andeer P.F."/>
            <person name="Li Z."/>
            <person name="Crits-Christoph A."/>
            <person name="Burstein D."/>
            <person name="Anantharaman K."/>
            <person name="Lane K.R."/>
            <person name="Thomas B.C."/>
            <person name="Pan C."/>
            <person name="Northen T.R."/>
            <person name="Banfield J.F."/>
        </authorList>
    </citation>
    <scope>NUCLEOTIDE SEQUENCE [LARGE SCALE GENOMIC DNA]</scope>
    <source>
        <strain evidence="9">WS_2</strain>
    </source>
</reference>
<feature type="binding site" evidence="4">
    <location>
        <begin position="49"/>
        <end position="54"/>
    </location>
    <ligand>
        <name>NAD(+)</name>
        <dbReference type="ChEBI" id="CHEBI:57540"/>
    </ligand>
</feature>
<evidence type="ECO:0000256" key="6">
    <source>
        <dbReference type="SAM" id="MobiDB-lite"/>
    </source>
</evidence>
<evidence type="ECO:0000256" key="3">
    <source>
        <dbReference type="PIRSR" id="PIRSR000105-1"/>
    </source>
</evidence>
<dbReference type="Gene3D" id="1.10.1040.10">
    <property type="entry name" value="N-(1-d-carboxylethyl)-l-norvaline Dehydrogenase, domain 2"/>
    <property type="match status" value="1"/>
</dbReference>
<dbReference type="InterPro" id="IPR006180">
    <property type="entry name" value="3-OHacyl-CoA_DH_CS"/>
</dbReference>
<keyword evidence="4" id="KW-0520">NAD</keyword>
<dbReference type="PROSITE" id="PS00067">
    <property type="entry name" value="3HCDH"/>
    <property type="match status" value="1"/>
</dbReference>
<feature type="binding site" evidence="4">
    <location>
        <position position="158"/>
    </location>
    <ligand>
        <name>NAD(+)</name>
        <dbReference type="ChEBI" id="CHEBI:57540"/>
    </ligand>
</feature>
<evidence type="ECO:0000313" key="9">
    <source>
        <dbReference type="EMBL" id="TMQ55196.1"/>
    </source>
</evidence>
<feature type="binding site" evidence="4">
    <location>
        <position position="313"/>
    </location>
    <ligand>
        <name>NAD(+)</name>
        <dbReference type="ChEBI" id="CHEBI:57540"/>
    </ligand>
</feature>
<dbReference type="InterPro" id="IPR008927">
    <property type="entry name" value="6-PGluconate_DH-like_C_sf"/>
</dbReference>
<evidence type="ECO:0000259" key="8">
    <source>
        <dbReference type="Pfam" id="PF02737"/>
    </source>
</evidence>
<feature type="binding site" evidence="5">
    <location>
        <position position="88"/>
    </location>
    <ligand>
        <name>CoA</name>
        <dbReference type="ChEBI" id="CHEBI:57287"/>
    </ligand>
</feature>
<keyword evidence="2 9" id="KW-0560">Oxidoreductase</keyword>
<dbReference type="PANTHER" id="PTHR48075:SF5">
    <property type="entry name" value="3-HYDROXYBUTYRYL-COA DEHYDROGENASE"/>
    <property type="match status" value="1"/>
</dbReference>
<dbReference type="FunFam" id="3.40.50.720:FF:000009">
    <property type="entry name" value="Fatty oxidation complex, alpha subunit"/>
    <property type="match status" value="1"/>
</dbReference>
<feature type="binding site" evidence="4">
    <location>
        <position position="72"/>
    </location>
    <ligand>
        <name>NAD(+)</name>
        <dbReference type="ChEBI" id="CHEBI:57540"/>
    </ligand>
</feature>
<dbReference type="SUPFAM" id="SSF51735">
    <property type="entry name" value="NAD(P)-binding Rossmann-fold domains"/>
    <property type="match status" value="1"/>
</dbReference>
<dbReference type="SUPFAM" id="SSF48179">
    <property type="entry name" value="6-phosphogluconate dehydrogenase C-terminal domain-like"/>
    <property type="match status" value="1"/>
</dbReference>
<protein>
    <submittedName>
        <fullName evidence="9">3-hydroxybutyryl-CoA dehydrogenase</fullName>
        <ecNumber evidence="9">1.1.1.157</ecNumber>
    </submittedName>
</protein>
<comment type="caution">
    <text evidence="9">The sequence shown here is derived from an EMBL/GenBank/DDBJ whole genome shotgun (WGS) entry which is preliminary data.</text>
</comment>
<feature type="binding site" evidence="4">
    <location>
        <position position="131"/>
    </location>
    <ligand>
        <name>NAD(+)</name>
        <dbReference type="ChEBI" id="CHEBI:57540"/>
    </ligand>
</feature>
<sequence length="324" mass="34649">MRSSSAGRRPGSRPCASAAGTRWRSRWSAWREGREDSAGGTLRRVAVIGAGTMGNGIAQAFATSGFEVELADVGAEVVSRALATIGKSLERVAKKQEWPADRAPAILERIHGGSTLDVAGDCEIAIEAVSESFALKKKVFEQLDAIARPGTILATNTSSISITEIAALTRRADRVIGMHFMNPVPVMPLVEIIRGLATSDATCALVMDLAKRLGKTPVEVNDYPGFVSNRILMPMINEAAFCLMEGVASREAIDAVMKLGMSHPMGPLALADLIGLDTCLSIMEVLHEGLGDDKYRPCPLLRKMVRAGRLGRKSGHGFYEYPGA</sequence>
<dbReference type="Pfam" id="PF02737">
    <property type="entry name" value="3HCDH_N"/>
    <property type="match status" value="1"/>
</dbReference>
<dbReference type="Proteomes" id="UP000317716">
    <property type="component" value="Unassembled WGS sequence"/>
</dbReference>
<feature type="binding site" evidence="4">
    <location>
        <position position="182"/>
    </location>
    <ligand>
        <name>NAD(+)</name>
        <dbReference type="ChEBI" id="CHEBI:57540"/>
    </ligand>
</feature>
<dbReference type="PIRSF" id="PIRSF000105">
    <property type="entry name" value="HCDH"/>
    <property type="match status" value="1"/>
</dbReference>
<dbReference type="Pfam" id="PF00725">
    <property type="entry name" value="3HCDH"/>
    <property type="match status" value="1"/>
</dbReference>
<proteinExistence type="inferred from homology"/>
<feature type="binding site" evidence="4">
    <location>
        <position position="136"/>
    </location>
    <ligand>
        <name>NAD(+)</name>
        <dbReference type="ChEBI" id="CHEBI:57540"/>
    </ligand>
</feature>
<feature type="binding site" evidence="5">
    <location>
        <position position="95"/>
    </location>
    <ligand>
        <name>CoA</name>
        <dbReference type="ChEBI" id="CHEBI:57287"/>
    </ligand>
</feature>
<feature type="domain" description="3-hydroxyacyl-CoA dehydrogenase C-terminal" evidence="7">
    <location>
        <begin position="225"/>
        <end position="321"/>
    </location>
</feature>
<dbReference type="InterPro" id="IPR006176">
    <property type="entry name" value="3-OHacyl-CoA_DH_NAD-bd"/>
</dbReference>
<dbReference type="Gene3D" id="3.40.50.720">
    <property type="entry name" value="NAD(P)-binding Rossmann-like Domain"/>
    <property type="match status" value="1"/>
</dbReference>
<feature type="site" description="Important for catalytic activity" evidence="3">
    <location>
        <position position="179"/>
    </location>
</feature>
<feature type="binding site" evidence="5">
    <location>
        <position position="158"/>
    </location>
    <ligand>
        <name>CoA</name>
        <dbReference type="ChEBI" id="CHEBI:57287"/>
    </ligand>
</feature>
<dbReference type="InterPro" id="IPR022694">
    <property type="entry name" value="3-OHacyl-CoA_DH"/>
</dbReference>
<dbReference type="PANTHER" id="PTHR48075">
    <property type="entry name" value="3-HYDROXYACYL-COA DEHYDROGENASE FAMILY PROTEIN"/>
    <property type="match status" value="1"/>
</dbReference>
<dbReference type="GO" id="GO:0070403">
    <property type="term" value="F:NAD+ binding"/>
    <property type="evidence" value="ECO:0007669"/>
    <property type="project" value="InterPro"/>
</dbReference>
<dbReference type="GO" id="GO:0008691">
    <property type="term" value="F:3-hydroxybutyryl-CoA dehydrogenase activity"/>
    <property type="evidence" value="ECO:0007669"/>
    <property type="project" value="UniProtKB-EC"/>
</dbReference>
<feature type="region of interest" description="Disordered" evidence="6">
    <location>
        <begin position="1"/>
        <end position="20"/>
    </location>
</feature>
<dbReference type="NCBIfam" id="NF004474">
    <property type="entry name" value="PRK05808.1"/>
    <property type="match status" value="1"/>
</dbReference>
<organism evidence="9 10">
    <name type="scientific">Eiseniibacteriota bacterium</name>
    <dbReference type="NCBI Taxonomy" id="2212470"/>
    <lineage>
        <taxon>Bacteria</taxon>
        <taxon>Candidatus Eiseniibacteriota</taxon>
    </lineage>
</organism>
<feature type="domain" description="3-hydroxyacyl-CoA dehydrogenase NAD binding" evidence="8">
    <location>
        <begin position="45"/>
        <end position="222"/>
    </location>
</feature>
<evidence type="ECO:0000256" key="5">
    <source>
        <dbReference type="PIRSR" id="PIRSR000105-3"/>
    </source>
</evidence>
<dbReference type="InterPro" id="IPR013328">
    <property type="entry name" value="6PGD_dom2"/>
</dbReference>
<evidence type="ECO:0000256" key="4">
    <source>
        <dbReference type="PIRSR" id="PIRSR000105-2"/>
    </source>
</evidence>